<feature type="transmembrane region" description="Helical" evidence="1">
    <location>
        <begin position="153"/>
        <end position="171"/>
    </location>
</feature>
<organism evidence="3 4">
    <name type="scientific">Methylovorus glucosotrophus (strain SIP3-4)</name>
    <dbReference type="NCBI Taxonomy" id="582744"/>
    <lineage>
        <taxon>Bacteria</taxon>
        <taxon>Pseudomonadati</taxon>
        <taxon>Pseudomonadota</taxon>
        <taxon>Betaproteobacteria</taxon>
        <taxon>Nitrosomonadales</taxon>
        <taxon>Methylophilaceae</taxon>
        <taxon>Methylovorus</taxon>
    </lineage>
</organism>
<name>C6X9X5_METGS</name>
<dbReference type="OrthoDB" id="9786870at2"/>
<dbReference type="eggNOG" id="COG2194">
    <property type="taxonomic scope" value="Bacteria"/>
</dbReference>
<evidence type="ECO:0000313" key="4">
    <source>
        <dbReference type="Proteomes" id="UP000002743"/>
    </source>
</evidence>
<dbReference type="Proteomes" id="UP000002743">
    <property type="component" value="Chromosome"/>
</dbReference>
<dbReference type="Pfam" id="PF00884">
    <property type="entry name" value="Sulfatase"/>
    <property type="match status" value="1"/>
</dbReference>
<dbReference type="InterPro" id="IPR000917">
    <property type="entry name" value="Sulfatase_N"/>
</dbReference>
<reference evidence="4" key="1">
    <citation type="submission" date="2009-07" db="EMBL/GenBank/DDBJ databases">
        <title>Complete sequence of chromosome of Methylovorus sp. SIP3-4.</title>
        <authorList>
            <person name="Lucas S."/>
            <person name="Copeland A."/>
            <person name="Lapidus A."/>
            <person name="Glavina del Rio T."/>
            <person name="Tice H."/>
            <person name="Bruce D."/>
            <person name="Goodwin L."/>
            <person name="Pitluck S."/>
            <person name="Clum A."/>
            <person name="Larimer F."/>
            <person name="Land M."/>
            <person name="Hauser L."/>
            <person name="Kyrpides N."/>
            <person name="Mikhailova N."/>
            <person name="Kayluzhnaya M."/>
            <person name="Chistoserdova L."/>
        </authorList>
    </citation>
    <scope>NUCLEOTIDE SEQUENCE [LARGE SCALE GENOMIC DNA]</scope>
    <source>
        <strain evidence="4">SIP3-4</strain>
    </source>
</reference>
<feature type="domain" description="Sulfatase N-terminal" evidence="2">
    <location>
        <begin position="238"/>
        <end position="498"/>
    </location>
</feature>
<dbReference type="PANTHER" id="PTHR30443:SF0">
    <property type="entry name" value="PHOSPHOETHANOLAMINE TRANSFERASE EPTA"/>
    <property type="match status" value="1"/>
</dbReference>
<feature type="transmembrane region" description="Helical" evidence="1">
    <location>
        <begin position="128"/>
        <end position="146"/>
    </location>
</feature>
<accession>C6X9X5</accession>
<dbReference type="AlphaFoldDB" id="C6X9X5"/>
<gene>
    <name evidence="3" type="ordered locus">Msip34_2274</name>
</gene>
<dbReference type="STRING" id="582744.Msip34_2274"/>
<dbReference type="RefSeq" id="WP_015830822.1">
    <property type="nucleotide sequence ID" value="NC_012969.1"/>
</dbReference>
<feature type="transmembrane region" description="Helical" evidence="1">
    <location>
        <begin position="47"/>
        <end position="69"/>
    </location>
</feature>
<protein>
    <submittedName>
        <fullName evidence="3">Sulfatase</fullName>
    </submittedName>
</protein>
<feature type="transmembrane region" description="Helical" evidence="1">
    <location>
        <begin position="76"/>
        <end position="97"/>
    </location>
</feature>
<evidence type="ECO:0000259" key="2">
    <source>
        <dbReference type="Pfam" id="PF00884"/>
    </source>
</evidence>
<dbReference type="KEGG" id="mei:Msip34_2274"/>
<evidence type="ECO:0000313" key="3">
    <source>
        <dbReference type="EMBL" id="ACT51516.1"/>
    </source>
</evidence>
<dbReference type="GO" id="GO:0005886">
    <property type="term" value="C:plasma membrane"/>
    <property type="evidence" value="ECO:0007669"/>
    <property type="project" value="UniProtKB-SubCell"/>
</dbReference>
<dbReference type="GO" id="GO:0016776">
    <property type="term" value="F:phosphotransferase activity, phosphate group as acceptor"/>
    <property type="evidence" value="ECO:0007669"/>
    <property type="project" value="TreeGrafter"/>
</dbReference>
<reference evidence="3 4" key="2">
    <citation type="journal article" date="2011" name="J. Bacteriol.">
        <title>Genomes of three methylotrophs from a single niche uncover genetic and metabolic divergence of Methylophilaceae.</title>
        <authorList>
            <person name="Lapidus A."/>
            <person name="Clum A."/>
            <person name="Labutti K."/>
            <person name="Kaluzhnaya M.G."/>
            <person name="Lim S."/>
            <person name="Beck D.A."/>
            <person name="Glavina Del Rio T."/>
            <person name="Nolan M."/>
            <person name="Mavromatis K."/>
            <person name="Huntemann M."/>
            <person name="Lucas S."/>
            <person name="Lidstrom M.E."/>
            <person name="Ivanova N."/>
            <person name="Chistoserdova L."/>
        </authorList>
    </citation>
    <scope>NUCLEOTIDE SEQUENCE [LARGE SCALE GENOMIC DNA]</scope>
    <source>
        <strain evidence="3 4">SIP3-4</strain>
    </source>
</reference>
<evidence type="ECO:0000256" key="1">
    <source>
        <dbReference type="SAM" id="Phobius"/>
    </source>
</evidence>
<keyword evidence="1" id="KW-0812">Transmembrane</keyword>
<dbReference type="HOGENOM" id="CLU_482172_0_0_4"/>
<dbReference type="InterPro" id="IPR040423">
    <property type="entry name" value="PEA_transferase"/>
</dbReference>
<dbReference type="SUPFAM" id="SSF53649">
    <property type="entry name" value="Alkaline phosphatase-like"/>
    <property type="match status" value="1"/>
</dbReference>
<keyword evidence="1" id="KW-1133">Transmembrane helix</keyword>
<sequence length="565" mass="64404" precursor="true">MPSLLLSSFVGRGRNAGWRPFVFILLLSLLSAALLMADDLLFHAMGGAHYAVFEPVYGLVIWLLALGFWLCRQRWLVALVLMLFVFMQIIQFANLAFTGEPLSVSDLQNALQNPEDIHQALQASWAPYAWVLVVVGLPYGALFLLHGWLQPRLGLPYFSLAWLLILLILAAKPIRASYRDLEDFLPGPTRSALHNSMNVFSFFAVKGLQGDTTAPASNMHAMVPYRMTRQASPSMPRHIWLVVADSLRPDRMSLYGASRQTTPHLQRWMRQMNGIRLKGIAAGVSTAVSLPALMNVIREPGQEAWMKDKRHNLFRLAQEQGYETYWLSSQESKLLTYLGRPFIDHVVTRENRMVGFMQRRDALLADIIEKQMPTDKSFAVFNMRAVHFPYEENYQQDRAFTPPWPTTSELSHETRMLNAYDNAMLHWDGVMDRILRAFSKLDGEKYLIITADHGQLLGEDGRWGHNRLQPEVVEIPMMVLSGNTAQPADLVQDSWVSHYELGLWLAQRLGVQINNPNADVTLHFNHGDQLLGDRFVLPIREWPDRIEYHAPVLLSTLKPRQAADR</sequence>
<dbReference type="InterPro" id="IPR017850">
    <property type="entry name" value="Alkaline_phosphatase_core_sf"/>
</dbReference>
<keyword evidence="4" id="KW-1185">Reference proteome</keyword>
<proteinExistence type="predicted"/>
<dbReference type="GO" id="GO:0009244">
    <property type="term" value="P:lipopolysaccharide core region biosynthetic process"/>
    <property type="evidence" value="ECO:0007669"/>
    <property type="project" value="TreeGrafter"/>
</dbReference>
<keyword evidence="1" id="KW-0472">Membrane</keyword>
<dbReference type="PANTHER" id="PTHR30443">
    <property type="entry name" value="INNER MEMBRANE PROTEIN"/>
    <property type="match status" value="1"/>
</dbReference>
<dbReference type="EMBL" id="CP001674">
    <property type="protein sequence ID" value="ACT51516.1"/>
    <property type="molecule type" value="Genomic_DNA"/>
</dbReference>
<dbReference type="Gene3D" id="3.40.720.10">
    <property type="entry name" value="Alkaline Phosphatase, subunit A"/>
    <property type="match status" value="1"/>
</dbReference>